<dbReference type="Proteomes" id="UP000295371">
    <property type="component" value="Unassembled WGS sequence"/>
</dbReference>
<dbReference type="OrthoDB" id="5243635at2"/>
<dbReference type="RefSeq" id="WP_133753521.1">
    <property type="nucleotide sequence ID" value="NZ_SOAW01000001.1"/>
</dbReference>
<accession>A0A4R7J6D9</accession>
<dbReference type="InterPro" id="IPR016181">
    <property type="entry name" value="Acyl_CoA_acyltransferase"/>
</dbReference>
<keyword evidence="2" id="KW-0808">Transferase</keyword>
<dbReference type="InterPro" id="IPR000182">
    <property type="entry name" value="GNAT_dom"/>
</dbReference>
<dbReference type="GO" id="GO:0016747">
    <property type="term" value="F:acyltransferase activity, transferring groups other than amino-acyl groups"/>
    <property type="evidence" value="ECO:0007669"/>
    <property type="project" value="InterPro"/>
</dbReference>
<dbReference type="Gene3D" id="3.40.630.30">
    <property type="match status" value="1"/>
</dbReference>
<protein>
    <submittedName>
        <fullName evidence="2">Acetyltransferase (GNAT) family protein</fullName>
    </submittedName>
</protein>
<feature type="domain" description="N-acetyltransferase" evidence="1">
    <location>
        <begin position="31"/>
        <end position="190"/>
    </location>
</feature>
<comment type="caution">
    <text evidence="2">The sequence shown here is derived from an EMBL/GenBank/DDBJ whole genome shotgun (WGS) entry which is preliminary data.</text>
</comment>
<gene>
    <name evidence="2" type="ORF">CLV29_0531</name>
</gene>
<dbReference type="SUPFAM" id="SSF55729">
    <property type="entry name" value="Acyl-CoA N-acyltransferases (Nat)"/>
    <property type="match status" value="1"/>
</dbReference>
<proteinExistence type="predicted"/>
<evidence type="ECO:0000313" key="2">
    <source>
        <dbReference type="EMBL" id="TDT32940.1"/>
    </source>
</evidence>
<dbReference type="CDD" id="cd04301">
    <property type="entry name" value="NAT_SF"/>
    <property type="match status" value="1"/>
</dbReference>
<dbReference type="Pfam" id="PF00583">
    <property type="entry name" value="Acetyltransf_1"/>
    <property type="match status" value="1"/>
</dbReference>
<sequence>MRGSADSPESGPRIADSVRLALPAEAGQIAALQRRAWESDLPRELAQPLLAVPLQQSTQLWQQAIITPPLARCRVLVAVDGGTARIAGFATTGPSEDPDADPAMHGELGEFVIDPVSRGHGHGSRLLNAVVDTLVADGCRIARVWIRSADDVMRTFLTETGWGADGAHRELGSDLSPARLKQVRLHTAIG</sequence>
<dbReference type="AlphaFoldDB" id="A0A4R7J6D9"/>
<reference evidence="2 3" key="1">
    <citation type="submission" date="2019-03" db="EMBL/GenBank/DDBJ databases">
        <title>Genomic Encyclopedia of Archaeal and Bacterial Type Strains, Phase II (KMG-II): from individual species to whole genera.</title>
        <authorList>
            <person name="Goeker M."/>
        </authorList>
    </citation>
    <scope>NUCLEOTIDE SEQUENCE [LARGE SCALE GENOMIC DNA]</scope>
    <source>
        <strain evidence="2 3">DSM 24323</strain>
    </source>
</reference>
<dbReference type="EMBL" id="SOAW01000001">
    <property type="protein sequence ID" value="TDT32940.1"/>
    <property type="molecule type" value="Genomic_DNA"/>
</dbReference>
<evidence type="ECO:0000259" key="1">
    <source>
        <dbReference type="PROSITE" id="PS51186"/>
    </source>
</evidence>
<organism evidence="2 3">
    <name type="scientific">Naumannella halotolerans</name>
    <dbReference type="NCBI Taxonomy" id="993414"/>
    <lineage>
        <taxon>Bacteria</taxon>
        <taxon>Bacillati</taxon>
        <taxon>Actinomycetota</taxon>
        <taxon>Actinomycetes</taxon>
        <taxon>Propionibacteriales</taxon>
        <taxon>Propionibacteriaceae</taxon>
        <taxon>Naumannella</taxon>
    </lineage>
</organism>
<keyword evidence="3" id="KW-1185">Reference proteome</keyword>
<evidence type="ECO:0000313" key="3">
    <source>
        <dbReference type="Proteomes" id="UP000295371"/>
    </source>
</evidence>
<name>A0A4R7J6D9_9ACTN</name>
<dbReference type="PROSITE" id="PS51186">
    <property type="entry name" value="GNAT"/>
    <property type="match status" value="1"/>
</dbReference>